<feature type="compositionally biased region" description="Basic and acidic residues" evidence="1">
    <location>
        <begin position="404"/>
        <end position="413"/>
    </location>
</feature>
<keyword evidence="4" id="KW-1185">Reference proteome</keyword>
<feature type="compositionally biased region" description="Polar residues" evidence="1">
    <location>
        <begin position="692"/>
        <end position="717"/>
    </location>
</feature>
<dbReference type="GeneID" id="19175226"/>
<dbReference type="SUPFAM" id="SSF46689">
    <property type="entry name" value="Homeodomain-like"/>
    <property type="match status" value="1"/>
</dbReference>
<evidence type="ECO:0000313" key="3">
    <source>
        <dbReference type="EMBL" id="EXJ64274.1"/>
    </source>
</evidence>
<dbReference type="EMBL" id="AMGW01000001">
    <property type="protein sequence ID" value="EXJ64274.1"/>
    <property type="molecule type" value="Genomic_DNA"/>
</dbReference>
<dbReference type="eggNOG" id="ENOG502SP4F">
    <property type="taxonomic scope" value="Eukaryota"/>
</dbReference>
<comment type="caution">
    <text evidence="3">The sequence shown here is derived from an EMBL/GenBank/DDBJ whole genome shotgun (WGS) entry which is preliminary data.</text>
</comment>
<evidence type="ECO:0000256" key="1">
    <source>
        <dbReference type="SAM" id="MobiDB-lite"/>
    </source>
</evidence>
<proteinExistence type="predicted"/>
<dbReference type="GO" id="GO:0010833">
    <property type="term" value="P:telomere maintenance via telomere lengthening"/>
    <property type="evidence" value="ECO:0007669"/>
    <property type="project" value="TreeGrafter"/>
</dbReference>
<dbReference type="PROSITE" id="PS51294">
    <property type="entry name" value="HTH_MYB"/>
    <property type="match status" value="1"/>
</dbReference>
<dbReference type="OrthoDB" id="5398572at2759"/>
<feature type="compositionally biased region" description="Basic residues" evidence="1">
    <location>
        <begin position="1"/>
        <end position="11"/>
    </location>
</feature>
<dbReference type="Gene3D" id="1.10.10.60">
    <property type="entry name" value="Homeodomain-like"/>
    <property type="match status" value="1"/>
</dbReference>
<dbReference type="InterPro" id="IPR001005">
    <property type="entry name" value="SANT/Myb"/>
</dbReference>
<feature type="region of interest" description="Disordered" evidence="1">
    <location>
        <begin position="386"/>
        <end position="453"/>
    </location>
</feature>
<organism evidence="3 4">
    <name type="scientific">Cladophialophora yegresii CBS 114405</name>
    <dbReference type="NCBI Taxonomy" id="1182544"/>
    <lineage>
        <taxon>Eukaryota</taxon>
        <taxon>Fungi</taxon>
        <taxon>Dikarya</taxon>
        <taxon>Ascomycota</taxon>
        <taxon>Pezizomycotina</taxon>
        <taxon>Eurotiomycetes</taxon>
        <taxon>Chaetothyriomycetidae</taxon>
        <taxon>Chaetothyriales</taxon>
        <taxon>Herpotrichiellaceae</taxon>
        <taxon>Cladophialophora</taxon>
    </lineage>
</organism>
<evidence type="ECO:0000313" key="4">
    <source>
        <dbReference type="Proteomes" id="UP000019473"/>
    </source>
</evidence>
<dbReference type="HOGENOM" id="CLU_356008_0_0_1"/>
<feature type="compositionally biased region" description="Acidic residues" evidence="1">
    <location>
        <begin position="541"/>
        <end position="550"/>
    </location>
</feature>
<accession>W9X1B0</accession>
<dbReference type="PANTHER" id="PTHR47807:SF1">
    <property type="entry name" value="PROTEIN TBF1"/>
    <property type="match status" value="1"/>
</dbReference>
<dbReference type="RefSeq" id="XP_007752841.1">
    <property type="nucleotide sequence ID" value="XM_007754651.1"/>
</dbReference>
<feature type="domain" description="HTH myb-type" evidence="2">
    <location>
        <begin position="804"/>
        <end position="867"/>
    </location>
</feature>
<dbReference type="SMART" id="SM00717">
    <property type="entry name" value="SANT"/>
    <property type="match status" value="1"/>
</dbReference>
<dbReference type="CDD" id="cd11660">
    <property type="entry name" value="SANT_TRF"/>
    <property type="match status" value="1"/>
</dbReference>
<name>W9X1B0_9EURO</name>
<sequence>MAPRSRPRSASRKNAPLSPPKAPSPAVAADASVQNKRRTRSASHNITAAQRELQNVTTILPAVNEGEEVLRPTESLSSHDARSGSSSLQEVLDALDRDAIIDNLSGLYHDSTSLMSLLEVISDEQLREMCKTSAQPASRLHKRFHAQAKRFLLTRENYGITHDGTNLDFIQPDLILRKILGVGGTEAIPNGAWRPDPVLHLANLALQVVSVLNPSVELRRSYLEDMFTNFPKQFIDLHYLQPSLEAYHDVCDLLVEVLTQVYLQKLEFEHGDPEYHPENILDAVFLNEFGELKGSSDRASWLKVMDRYEFIRAYFLGVPADDPESSGLTDSLKDGLKDGLKDHFPWSDFVVKAVRWTLAVGKELEGIVDARGGIDKLIDLLDAGDITGDPIQVDPEPTEEDDGMERNSEDRGGHRGLAQGGAQEDAGATTTRVNNQKPRNQGNGLETKDLGSAGIGPTAAAQVSVVEPTSTLKSNLERLKALKAQYAPQASDADADADTRSDSISEPEVPQSPTPAGPSDHEVAGIGEEELPATGEGADWIQDDEDDEDLLPTQQTKELLETLHRQTQQSNKENVQGTMKKPSFLDRQEGAERLEWDDEFPDDGEISPPSRPSPKRTRQQVESESGEDEFETDTRNAKRPRIVAVKSVVGPSTRSRPQDSQDDEEGQEGNYRKRAQPLLSRLPARRERMASSEPTRATIVSLSQPERSTNHRSSSSRAPLRTIRSGSPDLPSSSAPAPRSDRATRVLSDASAPGRGDLPPSRQGGATAHLPSASQMPPSTQTQQVNQLAKDMVRMAREMHQNRRPAQIRRPYTAEEVDRLLDMIALYGTKWARILREDSVHPDGPMLQGRSQVQLKDKARNIKLDMLKAGTPLPDGFEFVSVGNKKIEELRLLGIDYFEGTDAARYTGRGENYDDDVNDDDLDN</sequence>
<feature type="region of interest" description="Disordered" evidence="1">
    <location>
        <begin position="486"/>
        <end position="783"/>
    </location>
</feature>
<dbReference type="STRING" id="1182544.W9X1B0"/>
<feature type="compositionally biased region" description="Acidic residues" evidence="1">
    <location>
        <begin position="595"/>
        <end position="605"/>
    </location>
</feature>
<dbReference type="VEuPathDB" id="FungiDB:A1O7_00610"/>
<dbReference type="Proteomes" id="UP000019473">
    <property type="component" value="Unassembled WGS sequence"/>
</dbReference>
<reference evidence="3 4" key="1">
    <citation type="submission" date="2013-03" db="EMBL/GenBank/DDBJ databases">
        <title>The Genome Sequence of Cladophialophora yegresii CBS 114405.</title>
        <authorList>
            <consortium name="The Broad Institute Genomics Platform"/>
            <person name="Cuomo C."/>
            <person name="de Hoog S."/>
            <person name="Gorbushina A."/>
            <person name="Walker B."/>
            <person name="Young S.K."/>
            <person name="Zeng Q."/>
            <person name="Gargeya S."/>
            <person name="Fitzgerald M."/>
            <person name="Haas B."/>
            <person name="Abouelleil A."/>
            <person name="Allen A.W."/>
            <person name="Alvarado L."/>
            <person name="Arachchi H.M."/>
            <person name="Berlin A.M."/>
            <person name="Chapman S.B."/>
            <person name="Gainer-Dewar J."/>
            <person name="Goldberg J."/>
            <person name="Griggs A."/>
            <person name="Gujja S."/>
            <person name="Hansen M."/>
            <person name="Howarth C."/>
            <person name="Imamovic A."/>
            <person name="Ireland A."/>
            <person name="Larimer J."/>
            <person name="McCowan C."/>
            <person name="Murphy C."/>
            <person name="Pearson M."/>
            <person name="Poon T.W."/>
            <person name="Priest M."/>
            <person name="Roberts A."/>
            <person name="Saif S."/>
            <person name="Shea T."/>
            <person name="Sisk P."/>
            <person name="Sykes S."/>
            <person name="Wortman J."/>
            <person name="Nusbaum C."/>
            <person name="Birren B."/>
        </authorList>
    </citation>
    <scope>NUCLEOTIDE SEQUENCE [LARGE SCALE GENOMIC DNA]</scope>
    <source>
        <strain evidence="3 4">CBS 114405</strain>
    </source>
</reference>
<dbReference type="PANTHER" id="PTHR47807">
    <property type="entry name" value="PROTEIN TBF1"/>
    <property type="match status" value="1"/>
</dbReference>
<feature type="compositionally biased region" description="Polar residues" evidence="1">
    <location>
        <begin position="428"/>
        <end position="444"/>
    </location>
</feature>
<evidence type="ECO:0000259" key="2">
    <source>
        <dbReference type="PROSITE" id="PS51294"/>
    </source>
</evidence>
<dbReference type="InterPro" id="IPR009057">
    <property type="entry name" value="Homeodomain-like_sf"/>
</dbReference>
<feature type="compositionally biased region" description="Polar residues" evidence="1">
    <location>
        <begin position="565"/>
        <end position="577"/>
    </location>
</feature>
<feature type="compositionally biased region" description="Basic and acidic residues" evidence="1">
    <location>
        <begin position="583"/>
        <end position="594"/>
    </location>
</feature>
<gene>
    <name evidence="3" type="ORF">A1O7_00610</name>
</gene>
<feature type="compositionally biased region" description="Low complexity" evidence="1">
    <location>
        <begin position="724"/>
        <end position="738"/>
    </location>
</feature>
<dbReference type="GO" id="GO:0003691">
    <property type="term" value="F:double-stranded telomeric DNA binding"/>
    <property type="evidence" value="ECO:0007669"/>
    <property type="project" value="TreeGrafter"/>
</dbReference>
<protein>
    <recommendedName>
        <fullName evidence="2">HTH myb-type domain-containing protein</fullName>
    </recommendedName>
</protein>
<feature type="compositionally biased region" description="Polar residues" evidence="1">
    <location>
        <begin position="772"/>
        <end position="783"/>
    </location>
</feature>
<dbReference type="Pfam" id="PF00249">
    <property type="entry name" value="Myb_DNA-binding"/>
    <property type="match status" value="1"/>
</dbReference>
<dbReference type="InterPro" id="IPR017930">
    <property type="entry name" value="Myb_dom"/>
</dbReference>
<dbReference type="InterPro" id="IPR052833">
    <property type="entry name" value="Telomeric_DNA-bd_trans-reg"/>
</dbReference>
<feature type="region of interest" description="Disordered" evidence="1">
    <location>
        <begin position="1"/>
        <end position="45"/>
    </location>
</feature>
<dbReference type="AlphaFoldDB" id="W9X1B0"/>